<dbReference type="PRINTS" id="PR01415">
    <property type="entry name" value="ANKYRIN"/>
</dbReference>
<dbReference type="STRING" id="7897.ENSLACP00000013727"/>
<keyword evidence="1" id="KW-0677">Repeat</keyword>
<feature type="repeat" description="ANK" evidence="3">
    <location>
        <begin position="189"/>
        <end position="221"/>
    </location>
</feature>
<dbReference type="EMBL" id="AFYH01099515">
    <property type="status" value="NOT_ANNOTATED_CDS"/>
    <property type="molecule type" value="Genomic_DNA"/>
</dbReference>
<dbReference type="PANTHER" id="PTHR46680:SF2">
    <property type="entry name" value="NF-KAPPA-B INHIBITOR ZETA"/>
    <property type="match status" value="1"/>
</dbReference>
<dbReference type="InParanoid" id="H3AVQ6"/>
<dbReference type="Ensembl" id="ENSLACT00000013824.1">
    <property type="protein sequence ID" value="ENSLACP00000013727.1"/>
    <property type="gene ID" value="ENSLACG00000012082.1"/>
</dbReference>
<keyword evidence="6" id="KW-1185">Reference proteome</keyword>
<dbReference type="PANTHER" id="PTHR46680">
    <property type="entry name" value="NF-KAPPA-B INHIBITOR ALPHA"/>
    <property type="match status" value="1"/>
</dbReference>
<feature type="compositionally biased region" description="Low complexity" evidence="4">
    <location>
        <begin position="351"/>
        <end position="371"/>
    </location>
</feature>
<dbReference type="PROSITE" id="PS50297">
    <property type="entry name" value="ANK_REP_REGION"/>
    <property type="match status" value="3"/>
</dbReference>
<evidence type="ECO:0000313" key="6">
    <source>
        <dbReference type="Proteomes" id="UP000008672"/>
    </source>
</evidence>
<dbReference type="Proteomes" id="UP000008672">
    <property type="component" value="Unassembled WGS sequence"/>
</dbReference>
<accession>H3AVQ6</accession>
<evidence type="ECO:0000256" key="1">
    <source>
        <dbReference type="ARBA" id="ARBA00022737"/>
    </source>
</evidence>
<dbReference type="FunCoup" id="H3AVQ6">
    <property type="interactions" value="232"/>
</dbReference>
<evidence type="ECO:0000256" key="2">
    <source>
        <dbReference type="ARBA" id="ARBA00023043"/>
    </source>
</evidence>
<dbReference type="SUPFAM" id="SSF48403">
    <property type="entry name" value="Ankyrin repeat"/>
    <property type="match status" value="1"/>
</dbReference>
<dbReference type="GO" id="GO:0005829">
    <property type="term" value="C:cytosol"/>
    <property type="evidence" value="ECO:0007669"/>
    <property type="project" value="TreeGrafter"/>
</dbReference>
<dbReference type="OMA" id="VKCANDY"/>
<keyword evidence="2 3" id="KW-0040">ANK repeat</keyword>
<gene>
    <name evidence="5" type="primary">BCL3</name>
</gene>
<reference evidence="6" key="1">
    <citation type="submission" date="2011-08" db="EMBL/GenBank/DDBJ databases">
        <title>The draft genome of Latimeria chalumnae.</title>
        <authorList>
            <person name="Di Palma F."/>
            <person name="Alfoldi J."/>
            <person name="Johnson J."/>
            <person name="Berlin A."/>
            <person name="Gnerre S."/>
            <person name="Jaffe D."/>
            <person name="MacCallum I."/>
            <person name="Young S."/>
            <person name="Walker B.J."/>
            <person name="Lander E."/>
            <person name="Lindblad-Toh K."/>
        </authorList>
    </citation>
    <scope>NUCLEOTIDE SEQUENCE [LARGE SCALE GENOMIC DNA]</scope>
    <source>
        <strain evidence="6">Wild caught</strain>
    </source>
</reference>
<dbReference type="EMBL" id="AFYH01099514">
    <property type="status" value="NOT_ANNOTATED_CDS"/>
    <property type="molecule type" value="Genomic_DNA"/>
</dbReference>
<dbReference type="GO" id="GO:0051059">
    <property type="term" value="F:NF-kappaB binding"/>
    <property type="evidence" value="ECO:0007669"/>
    <property type="project" value="TreeGrafter"/>
</dbReference>
<dbReference type="GeneTree" id="ENSGT00940000161392"/>
<feature type="repeat" description="ANK" evidence="3">
    <location>
        <begin position="244"/>
        <end position="276"/>
    </location>
</feature>
<evidence type="ECO:0000256" key="3">
    <source>
        <dbReference type="PROSITE-ProRule" id="PRU00023"/>
    </source>
</evidence>
<name>H3AVQ6_LATCH</name>
<feature type="compositionally biased region" description="Polar residues" evidence="4">
    <location>
        <begin position="403"/>
        <end position="419"/>
    </location>
</feature>
<proteinExistence type="predicted"/>
<dbReference type="PROSITE" id="PS50088">
    <property type="entry name" value="ANK_REPEAT"/>
    <property type="match status" value="4"/>
</dbReference>
<dbReference type="InterPro" id="IPR051070">
    <property type="entry name" value="NF-kappa-B_inhibitor"/>
</dbReference>
<dbReference type="AlphaFoldDB" id="H3AVQ6"/>
<dbReference type="Pfam" id="PF12796">
    <property type="entry name" value="Ank_2"/>
    <property type="match status" value="2"/>
</dbReference>
<dbReference type="Gene3D" id="1.25.40.20">
    <property type="entry name" value="Ankyrin repeat-containing domain"/>
    <property type="match status" value="1"/>
</dbReference>
<reference evidence="5" key="2">
    <citation type="submission" date="2025-08" db="UniProtKB">
        <authorList>
            <consortium name="Ensembl"/>
        </authorList>
    </citation>
    <scope>IDENTIFICATION</scope>
</reference>
<dbReference type="GO" id="GO:0071356">
    <property type="term" value="P:cellular response to tumor necrosis factor"/>
    <property type="evidence" value="ECO:0007669"/>
    <property type="project" value="TreeGrafter"/>
</dbReference>
<feature type="region of interest" description="Disordered" evidence="4">
    <location>
        <begin position="335"/>
        <end position="419"/>
    </location>
</feature>
<reference evidence="5" key="3">
    <citation type="submission" date="2025-09" db="UniProtKB">
        <authorList>
            <consortium name="Ensembl"/>
        </authorList>
    </citation>
    <scope>IDENTIFICATION</scope>
</reference>
<dbReference type="SMART" id="SM00248">
    <property type="entry name" value="ANK"/>
    <property type="match status" value="6"/>
</dbReference>
<dbReference type="InterPro" id="IPR002110">
    <property type="entry name" value="Ankyrin_rpt"/>
</dbReference>
<protein>
    <submittedName>
        <fullName evidence="5">BCL3 transcription coactivator</fullName>
    </submittedName>
</protein>
<dbReference type="HOGENOM" id="CLU_720685_0_0_1"/>
<dbReference type="eggNOG" id="KOG0504">
    <property type="taxonomic scope" value="Eukaryota"/>
</dbReference>
<sequence length="419" mass="45248">MAKGTGIPYLENYYPQRYSLPANYTLPCYPGIYSPFPTPGFPFCPASPHPILHTPLLQIQPPAYPTDDHLGADITMATKQDEDGDTALHIAVVQENPQVVLKLIKLFRLGKKELDIYNNLRQTPLHLAVITKQPYIVAALAAEGASPMLLDRNGKTAIHLACEHGSLDCLLQIMKNSRESLNLEARNYEGYCPLHIAVANGNQEIVTYLLDHGADIDSVGCVCMFACVRVCVCMRVSTYRDVKSGQTPLIQAVEINSIEMVTLMIQSGANVNAQTYSGNTALHCASGRGLVDMVRLLLKNGADSSAKNYHNDTALMVAKNKRVIDALRGRGTRPALSTTLKIPEIPKEAVSPQSSSSNSNGLESMSPSSGPRPSPIATFQNPPITPSPVLAPPHSSASSQSSETQPFQPLRSSPASANH</sequence>
<evidence type="ECO:0000256" key="4">
    <source>
        <dbReference type="SAM" id="MobiDB-lite"/>
    </source>
</evidence>
<evidence type="ECO:0000313" key="5">
    <source>
        <dbReference type="Ensembl" id="ENSLACP00000013727.1"/>
    </source>
</evidence>
<feature type="repeat" description="ANK" evidence="3">
    <location>
        <begin position="277"/>
        <end position="309"/>
    </location>
</feature>
<organism evidence="5 6">
    <name type="scientific">Latimeria chalumnae</name>
    <name type="common">Coelacanth</name>
    <dbReference type="NCBI Taxonomy" id="7897"/>
    <lineage>
        <taxon>Eukaryota</taxon>
        <taxon>Metazoa</taxon>
        <taxon>Chordata</taxon>
        <taxon>Craniata</taxon>
        <taxon>Vertebrata</taxon>
        <taxon>Euteleostomi</taxon>
        <taxon>Coelacanthiformes</taxon>
        <taxon>Coelacanthidae</taxon>
        <taxon>Latimeria</taxon>
    </lineage>
</organism>
<dbReference type="InterPro" id="IPR036770">
    <property type="entry name" value="Ankyrin_rpt-contain_sf"/>
</dbReference>
<feature type="repeat" description="ANK" evidence="3">
    <location>
        <begin position="153"/>
        <end position="186"/>
    </location>
</feature>